<sequence length="121" mass="13590">MKTGDCKFGASCRFHHPPDWAPRSPSAPSAISYGPSDIPYMTMAHSGSFSQWSKMDPHSPGSTGVHRERVALESKSNKIALPLIRIRFRFKFCCMDFCLLIEGFRLPIHPCGETDNFTDHC</sequence>
<dbReference type="EMBL" id="CM042037">
    <property type="protein sequence ID" value="KAI3742708.1"/>
    <property type="molecule type" value="Genomic_DNA"/>
</dbReference>
<keyword evidence="2" id="KW-1185">Reference proteome</keyword>
<gene>
    <name evidence="1" type="ORF">L1987_60401</name>
</gene>
<name>A0ACB9D8C6_9ASTR</name>
<evidence type="ECO:0000313" key="2">
    <source>
        <dbReference type="Proteomes" id="UP001056120"/>
    </source>
</evidence>
<comment type="caution">
    <text evidence="1">The sequence shown here is derived from an EMBL/GenBank/DDBJ whole genome shotgun (WGS) entry which is preliminary data.</text>
</comment>
<organism evidence="1 2">
    <name type="scientific">Smallanthus sonchifolius</name>
    <dbReference type="NCBI Taxonomy" id="185202"/>
    <lineage>
        <taxon>Eukaryota</taxon>
        <taxon>Viridiplantae</taxon>
        <taxon>Streptophyta</taxon>
        <taxon>Embryophyta</taxon>
        <taxon>Tracheophyta</taxon>
        <taxon>Spermatophyta</taxon>
        <taxon>Magnoliopsida</taxon>
        <taxon>eudicotyledons</taxon>
        <taxon>Gunneridae</taxon>
        <taxon>Pentapetalae</taxon>
        <taxon>asterids</taxon>
        <taxon>campanulids</taxon>
        <taxon>Asterales</taxon>
        <taxon>Asteraceae</taxon>
        <taxon>Asteroideae</taxon>
        <taxon>Heliantheae alliance</taxon>
        <taxon>Millerieae</taxon>
        <taxon>Smallanthus</taxon>
    </lineage>
</organism>
<protein>
    <submittedName>
        <fullName evidence="1">Uncharacterized protein</fullName>
    </submittedName>
</protein>
<evidence type="ECO:0000313" key="1">
    <source>
        <dbReference type="EMBL" id="KAI3742708.1"/>
    </source>
</evidence>
<proteinExistence type="predicted"/>
<dbReference type="Proteomes" id="UP001056120">
    <property type="component" value="Linkage Group LG20"/>
</dbReference>
<reference evidence="2" key="1">
    <citation type="journal article" date="2022" name="Mol. Ecol. Resour.">
        <title>The genomes of chicory, endive, great burdock and yacon provide insights into Asteraceae palaeo-polyploidization history and plant inulin production.</title>
        <authorList>
            <person name="Fan W."/>
            <person name="Wang S."/>
            <person name="Wang H."/>
            <person name="Wang A."/>
            <person name="Jiang F."/>
            <person name="Liu H."/>
            <person name="Zhao H."/>
            <person name="Xu D."/>
            <person name="Zhang Y."/>
        </authorList>
    </citation>
    <scope>NUCLEOTIDE SEQUENCE [LARGE SCALE GENOMIC DNA]</scope>
    <source>
        <strain evidence="2">cv. Yunnan</strain>
    </source>
</reference>
<reference evidence="1 2" key="2">
    <citation type="journal article" date="2022" name="Mol. Ecol. Resour.">
        <title>The genomes of chicory, endive, great burdock and yacon provide insights into Asteraceae paleo-polyploidization history and plant inulin production.</title>
        <authorList>
            <person name="Fan W."/>
            <person name="Wang S."/>
            <person name="Wang H."/>
            <person name="Wang A."/>
            <person name="Jiang F."/>
            <person name="Liu H."/>
            <person name="Zhao H."/>
            <person name="Xu D."/>
            <person name="Zhang Y."/>
        </authorList>
    </citation>
    <scope>NUCLEOTIDE SEQUENCE [LARGE SCALE GENOMIC DNA]</scope>
    <source>
        <strain evidence="2">cv. Yunnan</strain>
        <tissue evidence="1">Leaves</tissue>
    </source>
</reference>
<accession>A0ACB9D8C6</accession>